<dbReference type="Gene3D" id="3.40.50.10990">
    <property type="entry name" value="GTP cyclohydrolase II"/>
    <property type="match status" value="1"/>
</dbReference>
<feature type="active site" description="Proton acceptor" evidence="14">
    <location>
        <position position="339"/>
    </location>
</feature>
<evidence type="ECO:0000256" key="1">
    <source>
        <dbReference type="ARBA" id="ARBA00000141"/>
    </source>
</evidence>
<comment type="cofactor">
    <cofactor evidence="14">
        <name>Zn(2+)</name>
        <dbReference type="ChEBI" id="CHEBI:29105"/>
    </cofactor>
    <text evidence="14">Binds 1 zinc ion per subunit.</text>
</comment>
<comment type="pathway">
    <text evidence="3 14">Cofactor biosynthesis; riboflavin biosynthesis; 5-amino-6-(D-ribitylamino)uracil from GTP: step 1/4.</text>
</comment>
<feature type="binding site" evidence="14">
    <location>
        <position position="267"/>
    </location>
    <ligand>
        <name>Zn(2+)</name>
        <dbReference type="ChEBI" id="CHEBI:29105"/>
        <note>catalytic</note>
    </ligand>
</feature>
<evidence type="ECO:0000256" key="5">
    <source>
        <dbReference type="ARBA" id="ARBA00005520"/>
    </source>
</evidence>
<dbReference type="NCBIfam" id="TIGR00505">
    <property type="entry name" value="ribA"/>
    <property type="match status" value="1"/>
</dbReference>
<dbReference type="CDD" id="cd00641">
    <property type="entry name" value="GTP_cyclohydro2"/>
    <property type="match status" value="1"/>
</dbReference>
<accession>A0A402BBA8</accession>
<evidence type="ECO:0000256" key="13">
    <source>
        <dbReference type="ARBA" id="ARBA00049295"/>
    </source>
</evidence>
<evidence type="ECO:0000256" key="8">
    <source>
        <dbReference type="ARBA" id="ARBA00022741"/>
    </source>
</evidence>
<keyword evidence="9 14" id="KW-0378">Hydrolase</keyword>
<comment type="pathway">
    <text evidence="4">Cofactor biosynthesis; riboflavin biosynthesis; 2-hydroxy-3-oxobutyl phosphate from D-ribulose 5-phosphate: step 1/1.</text>
</comment>
<dbReference type="GO" id="GO:0005829">
    <property type="term" value="C:cytosol"/>
    <property type="evidence" value="ECO:0007669"/>
    <property type="project" value="TreeGrafter"/>
</dbReference>
<keyword evidence="10 14" id="KW-0862">Zinc</keyword>
<comment type="similarity">
    <text evidence="5">In the N-terminal section; belongs to the DHBP synthase family.</text>
</comment>
<evidence type="ECO:0000313" key="16">
    <source>
        <dbReference type="EMBL" id="GCE28635.1"/>
    </source>
</evidence>
<comment type="caution">
    <text evidence="16">The sequence shown here is derived from an EMBL/GenBank/DDBJ whole genome shotgun (WGS) entry which is preliminary data.</text>
</comment>
<dbReference type="Gene3D" id="3.90.870.10">
    <property type="entry name" value="DHBP synthase"/>
    <property type="match status" value="1"/>
</dbReference>
<reference evidence="17" key="1">
    <citation type="submission" date="2018-12" db="EMBL/GenBank/DDBJ databases">
        <title>Tengunoibacter tsumagoiensis gen. nov., sp. nov., Dictyobacter kobayashii sp. nov., D. alpinus sp. nov., and D. joshuensis sp. nov. and description of Dictyobacteraceae fam. nov. within the order Ktedonobacterales isolated from Tengu-no-mugimeshi.</title>
        <authorList>
            <person name="Wang C.M."/>
            <person name="Zheng Y."/>
            <person name="Sakai Y."/>
            <person name="Toyoda A."/>
            <person name="Minakuchi Y."/>
            <person name="Abe K."/>
            <person name="Yokota A."/>
            <person name="Yabe S."/>
        </authorList>
    </citation>
    <scope>NUCLEOTIDE SEQUENCE [LARGE SCALE GENOMIC DNA]</scope>
    <source>
        <strain evidence="17">Uno16</strain>
    </source>
</reference>
<proteinExistence type="inferred from homology"/>
<evidence type="ECO:0000256" key="6">
    <source>
        <dbReference type="ARBA" id="ARBA00022619"/>
    </source>
</evidence>
<feature type="binding site" evidence="14">
    <location>
        <position position="280"/>
    </location>
    <ligand>
        <name>Zn(2+)</name>
        <dbReference type="ChEBI" id="CHEBI:29105"/>
        <note>catalytic</note>
    </ligand>
</feature>
<gene>
    <name evidence="16" type="primary">ribBA</name>
    <name evidence="14" type="synonym">ribA</name>
    <name evidence="16" type="ORF">KDA_41190</name>
</gene>
<dbReference type="PIRSF" id="PIRSF001259">
    <property type="entry name" value="RibA"/>
    <property type="match status" value="1"/>
</dbReference>
<dbReference type="EMBL" id="BIFT01000001">
    <property type="protein sequence ID" value="GCE28635.1"/>
    <property type="molecule type" value="Genomic_DNA"/>
</dbReference>
<name>A0A402BBA8_9CHLR</name>
<evidence type="ECO:0000259" key="15">
    <source>
        <dbReference type="Pfam" id="PF00925"/>
    </source>
</evidence>
<dbReference type="NCBIfam" id="TIGR00506">
    <property type="entry name" value="ribB"/>
    <property type="match status" value="1"/>
</dbReference>
<dbReference type="GO" id="GO:0008686">
    <property type="term" value="F:3,4-dihydroxy-2-butanone-4-phosphate synthase activity"/>
    <property type="evidence" value="ECO:0007669"/>
    <property type="project" value="UniProtKB-EC"/>
</dbReference>
<feature type="binding site" evidence="14">
    <location>
        <position position="283"/>
    </location>
    <ligand>
        <name>GTP</name>
        <dbReference type="ChEBI" id="CHEBI:37565"/>
    </ligand>
</feature>
<evidence type="ECO:0000256" key="11">
    <source>
        <dbReference type="ARBA" id="ARBA00023134"/>
    </source>
</evidence>
<dbReference type="Pfam" id="PF00925">
    <property type="entry name" value="GTP_cyclohydro2"/>
    <property type="match status" value="1"/>
</dbReference>
<dbReference type="InterPro" id="IPR017945">
    <property type="entry name" value="DHBP_synth_RibB-like_a/b_dom"/>
</dbReference>
<keyword evidence="6 14" id="KW-0686">Riboflavin biosynthesis</keyword>
<dbReference type="GO" id="GO:0005525">
    <property type="term" value="F:GTP binding"/>
    <property type="evidence" value="ECO:0007669"/>
    <property type="project" value="UniProtKB-KW"/>
</dbReference>
<dbReference type="FunFam" id="3.40.50.10990:FF:000001">
    <property type="entry name" value="Riboflavin biosynthesis protein RibBA"/>
    <property type="match status" value="1"/>
</dbReference>
<evidence type="ECO:0000256" key="9">
    <source>
        <dbReference type="ARBA" id="ARBA00022801"/>
    </source>
</evidence>
<dbReference type="PANTHER" id="PTHR21327">
    <property type="entry name" value="GTP CYCLOHYDROLASE II-RELATED"/>
    <property type="match status" value="1"/>
</dbReference>
<dbReference type="GO" id="GO:0009231">
    <property type="term" value="P:riboflavin biosynthetic process"/>
    <property type="evidence" value="ECO:0007669"/>
    <property type="project" value="UniProtKB-UniRule"/>
</dbReference>
<evidence type="ECO:0000256" key="7">
    <source>
        <dbReference type="ARBA" id="ARBA00022723"/>
    </source>
</evidence>
<dbReference type="EC" id="3.5.4.25" evidence="14"/>
<comment type="function">
    <text evidence="2">Catalyzes the conversion of D-ribulose 5-phosphate to formate and 3,4-dihydroxy-2-butanone 4-phosphate.</text>
</comment>
<dbReference type="InterPro" id="IPR036144">
    <property type="entry name" value="RibA-like_sf"/>
</dbReference>
<feature type="binding site" evidence="14">
    <location>
        <position position="327"/>
    </location>
    <ligand>
        <name>GTP</name>
        <dbReference type="ChEBI" id="CHEBI:37565"/>
    </ligand>
</feature>
<dbReference type="InterPro" id="IPR000422">
    <property type="entry name" value="DHBP_synthase_RibB"/>
</dbReference>
<dbReference type="AlphaFoldDB" id="A0A402BBA8"/>
<evidence type="ECO:0000256" key="12">
    <source>
        <dbReference type="ARBA" id="ARBA00043932"/>
    </source>
</evidence>
<dbReference type="Pfam" id="PF00926">
    <property type="entry name" value="DHBP_synthase"/>
    <property type="match status" value="1"/>
</dbReference>
<dbReference type="InterPro" id="IPR032677">
    <property type="entry name" value="GTP_cyclohydro_II"/>
</dbReference>
<dbReference type="GO" id="GO:0008270">
    <property type="term" value="F:zinc ion binding"/>
    <property type="evidence" value="ECO:0007669"/>
    <property type="project" value="UniProtKB-UniRule"/>
</dbReference>
<keyword evidence="8 14" id="KW-0547">Nucleotide-binding</keyword>
<feature type="binding site" evidence="14">
    <location>
        <begin position="305"/>
        <end position="307"/>
    </location>
    <ligand>
        <name>GTP</name>
        <dbReference type="ChEBI" id="CHEBI:37565"/>
    </ligand>
</feature>
<comment type="similarity">
    <text evidence="14">Belongs to the GTP cyclohydrolase II family.</text>
</comment>
<keyword evidence="11 14" id="KW-0342">GTP-binding</keyword>
<organism evidence="16 17">
    <name type="scientific">Dictyobacter alpinus</name>
    <dbReference type="NCBI Taxonomy" id="2014873"/>
    <lineage>
        <taxon>Bacteria</taxon>
        <taxon>Bacillati</taxon>
        <taxon>Chloroflexota</taxon>
        <taxon>Ktedonobacteria</taxon>
        <taxon>Ktedonobacterales</taxon>
        <taxon>Dictyobacteraceae</taxon>
        <taxon>Dictyobacter</taxon>
    </lineage>
</organism>
<evidence type="ECO:0000313" key="17">
    <source>
        <dbReference type="Proteomes" id="UP000287171"/>
    </source>
</evidence>
<evidence type="ECO:0000256" key="3">
    <source>
        <dbReference type="ARBA" id="ARBA00004853"/>
    </source>
</evidence>
<dbReference type="Proteomes" id="UP000287171">
    <property type="component" value="Unassembled WGS sequence"/>
</dbReference>
<keyword evidence="17" id="KW-1185">Reference proteome</keyword>
<dbReference type="UniPathway" id="UPA00275">
    <property type="reaction ID" value="UER00399"/>
</dbReference>
<comment type="catalytic activity">
    <reaction evidence="1">
        <text>D-ribulose 5-phosphate = (2S)-2-hydroxy-3-oxobutyl phosphate + formate + H(+)</text>
        <dbReference type="Rhea" id="RHEA:18457"/>
        <dbReference type="ChEBI" id="CHEBI:15378"/>
        <dbReference type="ChEBI" id="CHEBI:15740"/>
        <dbReference type="ChEBI" id="CHEBI:58121"/>
        <dbReference type="ChEBI" id="CHEBI:58830"/>
        <dbReference type="EC" id="4.1.99.12"/>
    </reaction>
</comment>
<evidence type="ECO:0000256" key="2">
    <source>
        <dbReference type="ARBA" id="ARBA00002284"/>
    </source>
</evidence>
<feature type="binding site" evidence="14">
    <location>
        <position position="367"/>
    </location>
    <ligand>
        <name>GTP</name>
        <dbReference type="ChEBI" id="CHEBI:37565"/>
    </ligand>
</feature>
<evidence type="ECO:0000256" key="4">
    <source>
        <dbReference type="ARBA" id="ARBA00004904"/>
    </source>
</evidence>
<protein>
    <recommendedName>
        <fullName evidence="14">GTP cyclohydrolase-2</fullName>
        <ecNumber evidence="14">3.5.4.25</ecNumber>
    </recommendedName>
    <alternativeName>
        <fullName evidence="14">GTP cyclohydrolase II</fullName>
    </alternativeName>
</protein>
<feature type="binding site" evidence="14">
    <location>
        <position position="278"/>
    </location>
    <ligand>
        <name>Zn(2+)</name>
        <dbReference type="ChEBI" id="CHEBI:29105"/>
        <note>catalytic</note>
    </ligand>
</feature>
<feature type="domain" description="GTP cyclohydrolase II" evidence="15">
    <location>
        <begin position="216"/>
        <end position="379"/>
    </location>
</feature>
<dbReference type="NCBIfam" id="NF001591">
    <property type="entry name" value="PRK00393.1"/>
    <property type="match status" value="1"/>
</dbReference>
<dbReference type="RefSeq" id="WP_246039176.1">
    <property type="nucleotide sequence ID" value="NZ_BIFT01000001.1"/>
</dbReference>
<feature type="binding site" evidence="14">
    <location>
        <begin position="262"/>
        <end position="266"/>
    </location>
    <ligand>
        <name>GTP</name>
        <dbReference type="ChEBI" id="CHEBI:37565"/>
    </ligand>
</feature>
<dbReference type="GO" id="GO:0003935">
    <property type="term" value="F:GTP cyclohydrolase II activity"/>
    <property type="evidence" value="ECO:0007669"/>
    <property type="project" value="UniProtKB-UniRule"/>
</dbReference>
<evidence type="ECO:0000256" key="10">
    <source>
        <dbReference type="ARBA" id="ARBA00022833"/>
    </source>
</evidence>
<comment type="function">
    <text evidence="12 14">Catalyzes the conversion of GTP to 2,5-diamino-6-ribosylamino-4(3H)-pyrimidinone 5'-phosphate (DARP), formate and pyrophosphate.</text>
</comment>
<dbReference type="HAMAP" id="MF_00179">
    <property type="entry name" value="RibA"/>
    <property type="match status" value="1"/>
</dbReference>
<comment type="catalytic activity">
    <reaction evidence="13 14">
        <text>GTP + 4 H2O = 2,5-diamino-6-hydroxy-4-(5-phosphoribosylamino)-pyrimidine + formate + 2 phosphate + 3 H(+)</text>
        <dbReference type="Rhea" id="RHEA:23704"/>
        <dbReference type="ChEBI" id="CHEBI:15377"/>
        <dbReference type="ChEBI" id="CHEBI:15378"/>
        <dbReference type="ChEBI" id="CHEBI:15740"/>
        <dbReference type="ChEBI" id="CHEBI:37565"/>
        <dbReference type="ChEBI" id="CHEBI:43474"/>
        <dbReference type="ChEBI" id="CHEBI:58614"/>
        <dbReference type="EC" id="3.5.4.25"/>
    </reaction>
</comment>
<feature type="binding site" evidence="14">
    <location>
        <position position="362"/>
    </location>
    <ligand>
        <name>GTP</name>
        <dbReference type="ChEBI" id="CHEBI:37565"/>
    </ligand>
</feature>
<dbReference type="SUPFAM" id="SSF55821">
    <property type="entry name" value="YrdC/RibB"/>
    <property type="match status" value="1"/>
</dbReference>
<dbReference type="SUPFAM" id="SSF142695">
    <property type="entry name" value="RibA-like"/>
    <property type="match status" value="1"/>
</dbReference>
<feature type="active site" description="Nucleophile" evidence="14">
    <location>
        <position position="341"/>
    </location>
</feature>
<keyword evidence="7 14" id="KW-0479">Metal-binding</keyword>
<evidence type="ECO:0000256" key="14">
    <source>
        <dbReference type="HAMAP-Rule" id="MF_00179"/>
    </source>
</evidence>
<sequence length="422" mass="45882">MIYQKPEKTAMRYLSVPEAIQTVQAGKMLLICDDEGRENEADLCLAAQFANPEAINFLLHEACGLICVAMSGELLDTLQLPLINHEGEPLQGTAFTVPVDARHGTTTGISASDRAHTIRTLVDPTSRPEDLARPGHVFPLRARAGGTLERRGHTEASVDLMKLAGLTAGAVICEVLDAEGNAARGEVLHEMAQRWEIGVISVEAIARFRREHRVSRIAQTRLPLPEGEFTTLAYQEIATGEQYVALTLGDIEGPQKTPLLVRLHSACATGDIFGSQRCDCQAQLHASLKAIAAEGRGILLYLPHEGRGIGLAGKLQAYALQDHGLDTIEANEQLGYPIDARNYACAIEILQDLHIQHVRLLTNSPRKIQALTAAGIKVERAPLEIPPTADNIRYLQTKSRRMGHLLGTQAIKQSSPEHSTLA</sequence>
<dbReference type="InterPro" id="IPR000926">
    <property type="entry name" value="RibA"/>
</dbReference>
<dbReference type="PANTHER" id="PTHR21327:SF18">
    <property type="entry name" value="3,4-DIHYDROXY-2-BUTANONE 4-PHOSPHATE SYNTHASE"/>
    <property type="match status" value="1"/>
</dbReference>